<dbReference type="Gene3D" id="3.40.50.300">
    <property type="entry name" value="P-loop containing nucleotide triphosphate hydrolases"/>
    <property type="match status" value="1"/>
</dbReference>
<dbReference type="EMBL" id="UINC01127663">
    <property type="protein sequence ID" value="SVD06930.1"/>
    <property type="molecule type" value="Genomic_DNA"/>
</dbReference>
<evidence type="ECO:0000313" key="2">
    <source>
        <dbReference type="EMBL" id="SVD06930.1"/>
    </source>
</evidence>
<dbReference type="PANTHER" id="PTHR13748">
    <property type="entry name" value="COBW-RELATED"/>
    <property type="match status" value="1"/>
</dbReference>
<organism evidence="2">
    <name type="scientific">marine metagenome</name>
    <dbReference type="NCBI Taxonomy" id="408172"/>
    <lineage>
        <taxon>unclassified sequences</taxon>
        <taxon>metagenomes</taxon>
        <taxon>ecological metagenomes</taxon>
    </lineage>
</organism>
<dbReference type="InterPro" id="IPR051316">
    <property type="entry name" value="Zinc-reg_GTPase_activator"/>
</dbReference>
<sequence>MQRFDNSRPPTPEESDILISAWDRVLYTLGAPTVEDAPMPKSDRTVDQARIPVTVLSGFLGAGKTTLLCKILDEGQDNVLAIVNDMASVNIDAELVKAKSADTIQLENGCACCVLGDNLDAILSDARKRAVVPDAIILEASGISDPVSLAQTVSRNDATVLDAIITLVDARNLQYLLSDPPAAPILKRQLDAAHIIAISKTTAEDNLTELQTRIGNLAPGRPVIPLNDCVNLSTTLLGSSTRGARPEPGRQAHNYS</sequence>
<gene>
    <name evidence="2" type="ORF">METZ01_LOCUS359784</name>
</gene>
<dbReference type="InterPro" id="IPR003495">
    <property type="entry name" value="CobW/HypB/UreG_nucleotide-bd"/>
</dbReference>
<feature type="non-terminal residue" evidence="2">
    <location>
        <position position="256"/>
    </location>
</feature>
<dbReference type="PANTHER" id="PTHR13748:SF62">
    <property type="entry name" value="COBW DOMAIN-CONTAINING PROTEIN"/>
    <property type="match status" value="1"/>
</dbReference>
<dbReference type="Pfam" id="PF02492">
    <property type="entry name" value="cobW"/>
    <property type="match status" value="1"/>
</dbReference>
<feature type="domain" description="CobW/HypB/UreG nucleotide-binding" evidence="1">
    <location>
        <begin position="52"/>
        <end position="224"/>
    </location>
</feature>
<proteinExistence type="predicted"/>
<dbReference type="GO" id="GO:0005737">
    <property type="term" value="C:cytoplasm"/>
    <property type="evidence" value="ECO:0007669"/>
    <property type="project" value="TreeGrafter"/>
</dbReference>
<dbReference type="InterPro" id="IPR027417">
    <property type="entry name" value="P-loop_NTPase"/>
</dbReference>
<protein>
    <recommendedName>
        <fullName evidence="1">CobW/HypB/UreG nucleotide-binding domain-containing protein</fullName>
    </recommendedName>
</protein>
<dbReference type="SUPFAM" id="SSF52540">
    <property type="entry name" value="P-loop containing nucleoside triphosphate hydrolases"/>
    <property type="match status" value="1"/>
</dbReference>
<dbReference type="CDD" id="cd03112">
    <property type="entry name" value="CobW-like"/>
    <property type="match status" value="1"/>
</dbReference>
<dbReference type="AlphaFoldDB" id="A0A382SAF4"/>
<name>A0A382SAF4_9ZZZZ</name>
<accession>A0A382SAF4</accession>
<reference evidence="2" key="1">
    <citation type="submission" date="2018-05" db="EMBL/GenBank/DDBJ databases">
        <authorList>
            <person name="Lanie J.A."/>
            <person name="Ng W.-L."/>
            <person name="Kazmierczak K.M."/>
            <person name="Andrzejewski T.M."/>
            <person name="Davidsen T.M."/>
            <person name="Wayne K.J."/>
            <person name="Tettelin H."/>
            <person name="Glass J.I."/>
            <person name="Rusch D."/>
            <person name="Podicherti R."/>
            <person name="Tsui H.-C.T."/>
            <person name="Winkler M.E."/>
        </authorList>
    </citation>
    <scope>NUCLEOTIDE SEQUENCE</scope>
</reference>
<evidence type="ECO:0000259" key="1">
    <source>
        <dbReference type="Pfam" id="PF02492"/>
    </source>
</evidence>